<dbReference type="HOGENOM" id="CLU_035063_2_0_5"/>
<dbReference type="InterPro" id="IPR013022">
    <property type="entry name" value="Xyl_isomerase-like_TIM-brl"/>
</dbReference>
<protein>
    <submittedName>
        <fullName evidence="2">Xylose isomerase domain protein TIM barrel</fullName>
    </submittedName>
</protein>
<dbReference type="InterPro" id="IPR036237">
    <property type="entry name" value="Xyl_isomerase-like_sf"/>
</dbReference>
<dbReference type="PANTHER" id="PTHR12110">
    <property type="entry name" value="HYDROXYPYRUVATE ISOMERASE"/>
    <property type="match status" value="1"/>
</dbReference>
<reference evidence="2 3" key="1">
    <citation type="submission" date="2007-04" db="EMBL/GenBank/DDBJ databases">
        <title>Complete sequence of plasmid pNL2 of Novosphingobium aromaticivorans DSM 12444.</title>
        <authorList>
            <consortium name="US DOE Joint Genome Institute"/>
            <person name="Copeland A."/>
            <person name="Lucas S."/>
            <person name="Lapidus A."/>
            <person name="Barry K."/>
            <person name="Detter J.C."/>
            <person name="Glavina del Rio T."/>
            <person name="Hammon N."/>
            <person name="Israni S."/>
            <person name="Dalin E."/>
            <person name="Tice H."/>
            <person name="Pitluck S."/>
            <person name="Chertkov O."/>
            <person name="Han C."/>
            <person name="Thomson S."/>
            <person name="Schmutz J."/>
            <person name="Larimer F."/>
            <person name="Land M."/>
            <person name="Kyrpides N."/>
            <person name="Ivanova N."/>
            <person name="Fredrickson J."/>
            <person name="Romine M.F."/>
            <person name="Richardson P."/>
        </authorList>
    </citation>
    <scope>NUCLEOTIDE SEQUENCE [LARGE SCALE GENOMIC DNA]</scope>
    <source>
        <strain evidence="3">ATCC 700278 / DSM 12444 / CCUG 56034 / CIP 105152 / NBRC 16084 / F199</strain>
        <plasmid evidence="2 3">pNL2</plasmid>
    </source>
</reference>
<dbReference type="EMBL" id="CP000677">
    <property type="protein sequence ID" value="ABP64499.1"/>
    <property type="molecule type" value="Genomic_DNA"/>
</dbReference>
<keyword evidence="3" id="KW-1185">Reference proteome</keyword>
<evidence type="ECO:0000313" key="2">
    <source>
        <dbReference type="EMBL" id="ABP64499.1"/>
    </source>
</evidence>
<evidence type="ECO:0000259" key="1">
    <source>
        <dbReference type="Pfam" id="PF01261"/>
    </source>
</evidence>
<dbReference type="AlphaFoldDB" id="A4XEY8"/>
<geneLocation type="plasmid" evidence="2 3">
    <name>pNL2</name>
</geneLocation>
<keyword evidence="2" id="KW-0614">Plasmid</keyword>
<accession>A4XEY8</accession>
<dbReference type="Gene3D" id="3.20.20.150">
    <property type="entry name" value="Divalent-metal-dependent TIM barrel enzymes"/>
    <property type="match status" value="1"/>
</dbReference>
<evidence type="ECO:0000313" key="3">
    <source>
        <dbReference type="Proteomes" id="UP000009134"/>
    </source>
</evidence>
<keyword evidence="2" id="KW-0413">Isomerase</keyword>
<dbReference type="KEGG" id="nar:Saro_3640"/>
<gene>
    <name evidence="2" type="ordered locus">Saro_3640</name>
</gene>
<dbReference type="Proteomes" id="UP000009134">
    <property type="component" value="Plasmid pNL2"/>
</dbReference>
<sequence>MAPPPLTPADLVFCPAPFGHVPLLDRLAPAAAAGFSAIALQPSDVWTAEAMGRSAAELAARIADAGLTVAEIDCTACWMERQKTGDDSELGKLLRGLTPDKVVATAARIGARSVAAIDLSPTPAPLDEAAEAFAALCDLAAEHGLRAHIEFLPVGGIRNLSEAWAIVREAGRPNGGLTIDAWHFFRSGSTLEELAALPPEHIHAVQLCDAPAEPQADLWAELMSARLLPGEGALDVVGLVRTLDRMGSRAPFGIEVFNSRQQDQTIAQVAQDWAEAGREILERARGNP</sequence>
<name>A4XEY8_NOVAD</name>
<organism evidence="2 3">
    <name type="scientific">Novosphingobium aromaticivorans (strain ATCC 700278 / DSM 12444 / CCUG 56034 / CIP 105152 / NBRC 16084 / F199)</name>
    <dbReference type="NCBI Taxonomy" id="279238"/>
    <lineage>
        <taxon>Bacteria</taxon>
        <taxon>Pseudomonadati</taxon>
        <taxon>Pseudomonadota</taxon>
        <taxon>Alphaproteobacteria</taxon>
        <taxon>Sphingomonadales</taxon>
        <taxon>Sphingomonadaceae</taxon>
        <taxon>Novosphingobium</taxon>
    </lineage>
</organism>
<dbReference type="SUPFAM" id="SSF51658">
    <property type="entry name" value="Xylose isomerase-like"/>
    <property type="match status" value="1"/>
</dbReference>
<dbReference type="InterPro" id="IPR050312">
    <property type="entry name" value="IolE/XylAMocC-like"/>
</dbReference>
<dbReference type="PANTHER" id="PTHR12110:SF48">
    <property type="entry name" value="BLL3656 PROTEIN"/>
    <property type="match status" value="1"/>
</dbReference>
<dbReference type="GO" id="GO:0016853">
    <property type="term" value="F:isomerase activity"/>
    <property type="evidence" value="ECO:0007669"/>
    <property type="project" value="UniProtKB-KW"/>
</dbReference>
<proteinExistence type="predicted"/>
<dbReference type="RefSeq" id="WP_011906886.1">
    <property type="nucleotide sequence ID" value="NC_009427.1"/>
</dbReference>
<feature type="domain" description="Xylose isomerase-like TIM barrel" evidence="1">
    <location>
        <begin position="28"/>
        <end position="273"/>
    </location>
</feature>
<dbReference type="Pfam" id="PF01261">
    <property type="entry name" value="AP_endonuc_2"/>
    <property type="match status" value="1"/>
</dbReference>
<dbReference type="eggNOG" id="COG1082">
    <property type="taxonomic scope" value="Bacteria"/>
</dbReference>